<protein>
    <submittedName>
        <fullName evidence="2">Uncharacterized protein</fullName>
    </submittedName>
</protein>
<dbReference type="AlphaFoldDB" id="A0A2T4C8T4"/>
<accession>A0A2T4C8T4</accession>
<organism evidence="2 3">
    <name type="scientific">Trichoderma longibrachiatum ATCC 18648</name>
    <dbReference type="NCBI Taxonomy" id="983965"/>
    <lineage>
        <taxon>Eukaryota</taxon>
        <taxon>Fungi</taxon>
        <taxon>Dikarya</taxon>
        <taxon>Ascomycota</taxon>
        <taxon>Pezizomycotina</taxon>
        <taxon>Sordariomycetes</taxon>
        <taxon>Hypocreomycetidae</taxon>
        <taxon>Hypocreales</taxon>
        <taxon>Hypocreaceae</taxon>
        <taxon>Trichoderma</taxon>
    </lineage>
</organism>
<dbReference type="Proteomes" id="UP000240760">
    <property type="component" value="Unassembled WGS sequence"/>
</dbReference>
<evidence type="ECO:0000313" key="3">
    <source>
        <dbReference type="Proteomes" id="UP000240760"/>
    </source>
</evidence>
<evidence type="ECO:0000256" key="1">
    <source>
        <dbReference type="SAM" id="MobiDB-lite"/>
    </source>
</evidence>
<dbReference type="OrthoDB" id="4863639at2759"/>
<gene>
    <name evidence="2" type="ORF">M440DRAFT_1438353</name>
</gene>
<name>A0A2T4C8T4_TRILO</name>
<dbReference type="EMBL" id="KZ679130">
    <property type="protein sequence ID" value="PTB77944.1"/>
    <property type="molecule type" value="Genomic_DNA"/>
</dbReference>
<sequence>MKNAARSRETACMTGHPPTPSRPLCARHGVLVAPRRSQRLFDTETDKHHEADIHLRGTLADRSGTRRPFRCAWFNWKPYLAFLDFWTTKEPERLHPAFSPGSSPQSPSSKVSLLRRFCAYFQPSPLRFAYIMKSAMVDAILRGDLDPSVCCSYGQCKGDVVVSVGY</sequence>
<proteinExistence type="predicted"/>
<keyword evidence="3" id="KW-1185">Reference proteome</keyword>
<feature type="region of interest" description="Disordered" evidence="1">
    <location>
        <begin position="1"/>
        <end position="24"/>
    </location>
</feature>
<reference evidence="2 3" key="1">
    <citation type="submission" date="2016-07" db="EMBL/GenBank/DDBJ databases">
        <title>Multiple horizontal gene transfer events from other fungi enriched the ability of initially mycotrophic Trichoderma (Ascomycota) to feed on dead plant biomass.</title>
        <authorList>
            <consortium name="DOE Joint Genome Institute"/>
            <person name="Aerts A."/>
            <person name="Atanasova L."/>
            <person name="Chenthamara K."/>
            <person name="Zhang J."/>
            <person name="Grujic M."/>
            <person name="Henrissat B."/>
            <person name="Kuo A."/>
            <person name="Salamov A."/>
            <person name="Lipzen A."/>
            <person name="Labutti K."/>
            <person name="Barry K."/>
            <person name="Miao Y."/>
            <person name="Rahimi M.J."/>
            <person name="Shen Q."/>
            <person name="Grigoriev I.V."/>
            <person name="Kubicek C.P."/>
            <person name="Druzhinina I.S."/>
        </authorList>
    </citation>
    <scope>NUCLEOTIDE SEQUENCE [LARGE SCALE GENOMIC DNA]</scope>
    <source>
        <strain evidence="2 3">ATCC 18648</strain>
    </source>
</reference>
<evidence type="ECO:0000313" key="2">
    <source>
        <dbReference type="EMBL" id="PTB77944.1"/>
    </source>
</evidence>